<dbReference type="InParanoid" id="Q553N0"/>
<dbReference type="PhylomeDB" id="Q553N0"/>
<evidence type="ECO:0000313" key="3">
    <source>
        <dbReference type="Proteomes" id="UP000002195"/>
    </source>
</evidence>
<gene>
    <name evidence="2" type="ORF">DDB_G0275783</name>
</gene>
<dbReference type="Proteomes" id="UP000002195">
    <property type="component" value="Unassembled WGS sequence"/>
</dbReference>
<dbReference type="GeneID" id="8620046"/>
<sequence length="577" mass="67543">MLNNYIHKLVYIFFFFFVSLKVSYCNLHYLGLDWNQNVGGKWICVDKNSQPNIKDFFYKYNGGFHKYIYKTYNFSYPNKPTGNGVYVYFSQNGEIAYIGKSWQKKFNGIYDRIAAHQNKDLFGQPKNKDEILKEINGLLSHDEIQNIEKREKITKYCYLPIPNNSPRELAYYIEGSLLSIFHSSINSWQNGGPSGDTGIFNRFRIPIIRYTTNEYSMLYTANDENVNNYYSVFENPDFYKIFYYFKNYQKVEDDLENCEQELKINKNELKREISSIQKFLKSTNLEDAFHNFRIGYIKGHSKNSNQAVPGVTFTNMLSALFYNVNLLPKSNENVEMLIKILEKVQNDGNKNKANEVFCPQEKSLNYKIQTLEKNNEDARIVNNQLNSTINSNEIKNKDIISKQENEIITLKIENQKLKSNITLLYGEISILEKQLNGNITQLNGAISILEKQLNGNITLLNEEISSLNSIITDYERNNTILTHQAELDSFELKSYDQCIIDRNRYKMESEKSPFNLKQYPSLVKIDDVSQCPKYKCLKRKSLNEWTIGLNIPAFCRESRYDCSLCYKYIECSFSDEF</sequence>
<evidence type="ECO:0008006" key="4">
    <source>
        <dbReference type="Google" id="ProtNLM"/>
    </source>
</evidence>
<feature type="coiled-coil region" evidence="1">
    <location>
        <begin position="368"/>
        <end position="420"/>
    </location>
</feature>
<dbReference type="RefSeq" id="XP_643463.1">
    <property type="nucleotide sequence ID" value="XM_638371.1"/>
</dbReference>
<dbReference type="EMBL" id="AAFI02000013">
    <property type="protein sequence ID" value="EAL69642.1"/>
    <property type="molecule type" value="Genomic_DNA"/>
</dbReference>
<dbReference type="KEGG" id="ddi:DDB_G0275783"/>
<name>Q553N0_DICDI</name>
<reference evidence="2 3" key="1">
    <citation type="journal article" date="2005" name="Nature">
        <title>The genome of the social amoeba Dictyostelium discoideum.</title>
        <authorList>
            <consortium name="The Dictyostelium discoideum Sequencing Consortium"/>
            <person name="Eichinger L."/>
            <person name="Pachebat J.A."/>
            <person name="Glockner G."/>
            <person name="Rajandream M.A."/>
            <person name="Sucgang R."/>
            <person name="Berriman M."/>
            <person name="Song J."/>
            <person name="Olsen R."/>
            <person name="Szafranski K."/>
            <person name="Xu Q."/>
            <person name="Tunggal B."/>
            <person name="Kummerfeld S."/>
            <person name="Madera M."/>
            <person name="Konfortov B.A."/>
            <person name="Rivero F."/>
            <person name="Bankier A.T."/>
            <person name="Lehmann R."/>
            <person name="Hamlin N."/>
            <person name="Davies R."/>
            <person name="Gaudet P."/>
            <person name="Fey P."/>
            <person name="Pilcher K."/>
            <person name="Chen G."/>
            <person name="Saunders D."/>
            <person name="Sodergren E."/>
            <person name="Davis P."/>
            <person name="Kerhornou A."/>
            <person name="Nie X."/>
            <person name="Hall N."/>
            <person name="Anjard C."/>
            <person name="Hemphill L."/>
            <person name="Bason N."/>
            <person name="Farbrother P."/>
            <person name="Desany B."/>
            <person name="Just E."/>
            <person name="Morio T."/>
            <person name="Rost R."/>
            <person name="Churcher C."/>
            <person name="Cooper J."/>
            <person name="Haydock S."/>
            <person name="van Driessche N."/>
            <person name="Cronin A."/>
            <person name="Goodhead I."/>
            <person name="Muzny D."/>
            <person name="Mourier T."/>
            <person name="Pain A."/>
            <person name="Lu M."/>
            <person name="Harper D."/>
            <person name="Lindsay R."/>
            <person name="Hauser H."/>
            <person name="James K."/>
            <person name="Quiles M."/>
            <person name="Madan Babu M."/>
            <person name="Saito T."/>
            <person name="Buchrieser C."/>
            <person name="Wardroper A."/>
            <person name="Felder M."/>
            <person name="Thangavelu M."/>
            <person name="Johnson D."/>
            <person name="Knights A."/>
            <person name="Loulseged H."/>
            <person name="Mungall K."/>
            <person name="Oliver K."/>
            <person name="Price C."/>
            <person name="Quail M.A."/>
            <person name="Urushihara H."/>
            <person name="Hernandez J."/>
            <person name="Rabbinowitsch E."/>
            <person name="Steffen D."/>
            <person name="Sanders M."/>
            <person name="Ma J."/>
            <person name="Kohara Y."/>
            <person name="Sharp S."/>
            <person name="Simmonds M."/>
            <person name="Spiegler S."/>
            <person name="Tivey A."/>
            <person name="Sugano S."/>
            <person name="White B."/>
            <person name="Walker D."/>
            <person name="Woodward J."/>
            <person name="Winckler T."/>
            <person name="Tanaka Y."/>
            <person name="Shaulsky G."/>
            <person name="Schleicher M."/>
            <person name="Weinstock G."/>
            <person name="Rosenthal A."/>
            <person name="Cox E.C."/>
            <person name="Chisholm R.L."/>
            <person name="Gibbs R."/>
            <person name="Loomis W.F."/>
            <person name="Platzer M."/>
            <person name="Kay R.R."/>
            <person name="Williams J."/>
            <person name="Dear P.H."/>
            <person name="Noegel A.A."/>
            <person name="Barrell B."/>
            <person name="Kuspa A."/>
        </authorList>
    </citation>
    <scope>NUCLEOTIDE SEQUENCE [LARGE SCALE GENOMIC DNA]</scope>
    <source>
        <strain evidence="2 3">AX4</strain>
    </source>
</reference>
<proteinExistence type="predicted"/>
<evidence type="ECO:0000313" key="2">
    <source>
        <dbReference type="EMBL" id="EAL69642.1"/>
    </source>
</evidence>
<dbReference type="dictyBase" id="DDB_G0275783"/>
<dbReference type="AlphaFoldDB" id="Q553N0"/>
<dbReference type="PaxDb" id="44689-DDB0202518"/>
<comment type="caution">
    <text evidence="2">The sequence shown here is derived from an EMBL/GenBank/DDBJ whole genome shotgun (WGS) entry which is preliminary data.</text>
</comment>
<dbReference type="VEuPathDB" id="AmoebaDB:DDB_G0275783"/>
<feature type="coiled-coil region" evidence="1">
    <location>
        <begin position="248"/>
        <end position="275"/>
    </location>
</feature>
<accession>Q553N0</accession>
<evidence type="ECO:0000256" key="1">
    <source>
        <dbReference type="SAM" id="Coils"/>
    </source>
</evidence>
<protein>
    <recommendedName>
        <fullName evidence="4">GIY-YIG domain-containing protein</fullName>
    </recommendedName>
</protein>
<organism evidence="2 3">
    <name type="scientific">Dictyostelium discoideum</name>
    <name type="common">Social amoeba</name>
    <dbReference type="NCBI Taxonomy" id="44689"/>
    <lineage>
        <taxon>Eukaryota</taxon>
        <taxon>Amoebozoa</taxon>
        <taxon>Evosea</taxon>
        <taxon>Eumycetozoa</taxon>
        <taxon>Dictyostelia</taxon>
        <taxon>Dictyosteliales</taxon>
        <taxon>Dictyosteliaceae</taxon>
        <taxon>Dictyostelium</taxon>
    </lineage>
</organism>
<keyword evidence="1" id="KW-0175">Coiled coil</keyword>
<keyword evidence="3" id="KW-1185">Reference proteome</keyword>
<dbReference type="HOGENOM" id="CLU_472858_0_0_1"/>